<dbReference type="Pfam" id="PF23594">
    <property type="entry name" value="RPN11_C"/>
    <property type="match status" value="1"/>
</dbReference>
<accession>A0AA36G2L3</accession>
<keyword evidence="2" id="KW-0479">Metal-binding</keyword>
<dbReference type="PANTHER" id="PTHR10410">
    <property type="entry name" value="EUKARYOTIC TRANSLATION INITIATION FACTOR 3 -RELATED"/>
    <property type="match status" value="1"/>
</dbReference>
<comment type="caution">
    <text evidence="9">The sequence shown here is derived from an EMBL/GenBank/DDBJ whole genome shotgun (WGS) entry which is preliminary data.</text>
</comment>
<dbReference type="AlphaFoldDB" id="A0AA36G2L3"/>
<evidence type="ECO:0000313" key="9">
    <source>
        <dbReference type="EMBL" id="CAJ0573613.1"/>
    </source>
</evidence>
<dbReference type="EMBL" id="CATQJA010000549">
    <property type="protein sequence ID" value="CAJ0561387.1"/>
    <property type="molecule type" value="Genomic_DNA"/>
</dbReference>
<evidence type="ECO:0000256" key="2">
    <source>
        <dbReference type="ARBA" id="ARBA00022723"/>
    </source>
</evidence>
<dbReference type="InterPro" id="IPR000555">
    <property type="entry name" value="JAMM/MPN+_dom"/>
</dbReference>
<feature type="non-terminal residue" evidence="9">
    <location>
        <position position="320"/>
    </location>
</feature>
<evidence type="ECO:0000256" key="3">
    <source>
        <dbReference type="ARBA" id="ARBA00022801"/>
    </source>
</evidence>
<dbReference type="GO" id="GO:0006508">
    <property type="term" value="P:proteolysis"/>
    <property type="evidence" value="ECO:0007669"/>
    <property type="project" value="UniProtKB-KW"/>
</dbReference>
<keyword evidence="3" id="KW-0378">Hydrolase</keyword>
<evidence type="ECO:0000256" key="4">
    <source>
        <dbReference type="ARBA" id="ARBA00022833"/>
    </source>
</evidence>
<protein>
    <recommendedName>
        <fullName evidence="7">MPN domain-containing protein</fullName>
    </recommendedName>
</protein>
<dbReference type="GO" id="GO:0046872">
    <property type="term" value="F:metal ion binding"/>
    <property type="evidence" value="ECO:0007669"/>
    <property type="project" value="UniProtKB-KW"/>
</dbReference>
<dbReference type="PROSITE" id="PS50249">
    <property type="entry name" value="MPN"/>
    <property type="match status" value="1"/>
</dbReference>
<keyword evidence="10" id="KW-1185">Reference proteome</keyword>
<proteinExistence type="predicted"/>
<dbReference type="GO" id="GO:0008237">
    <property type="term" value="F:metallopeptidase activity"/>
    <property type="evidence" value="ECO:0007669"/>
    <property type="project" value="UniProtKB-KW"/>
</dbReference>
<dbReference type="Pfam" id="PF01398">
    <property type="entry name" value="JAB"/>
    <property type="match status" value="1"/>
</dbReference>
<reference evidence="9" key="1">
    <citation type="submission" date="2023-06" db="EMBL/GenBank/DDBJ databases">
        <authorList>
            <person name="Delattre M."/>
        </authorList>
    </citation>
    <scope>NUCLEOTIDE SEQUENCE</scope>
    <source>
        <strain evidence="9">AF72</strain>
    </source>
</reference>
<evidence type="ECO:0000256" key="1">
    <source>
        <dbReference type="ARBA" id="ARBA00022670"/>
    </source>
</evidence>
<dbReference type="InterPro" id="IPR037518">
    <property type="entry name" value="MPN"/>
</dbReference>
<name>A0AA36G2L3_9BILA</name>
<keyword evidence="4" id="KW-0862">Zinc</keyword>
<dbReference type="InterPro" id="IPR056263">
    <property type="entry name" value="RPN11_C"/>
</dbReference>
<feature type="domain" description="MPN" evidence="7">
    <location>
        <begin position="33"/>
        <end position="168"/>
    </location>
</feature>
<evidence type="ECO:0000256" key="6">
    <source>
        <dbReference type="ARBA" id="ARBA00023049"/>
    </source>
</evidence>
<gene>
    <name evidence="9" type="ORF">MSPICULIGERA_LOCUS11966</name>
    <name evidence="8" type="ORF">MSPICULIGERA_LOCUS1820</name>
</gene>
<dbReference type="SMART" id="SM00232">
    <property type="entry name" value="JAB_MPN"/>
    <property type="match status" value="1"/>
</dbReference>
<evidence type="ECO:0000313" key="10">
    <source>
        <dbReference type="Proteomes" id="UP001177023"/>
    </source>
</evidence>
<dbReference type="CDD" id="cd08069">
    <property type="entry name" value="MPN_RPN11_CSN5"/>
    <property type="match status" value="1"/>
</dbReference>
<keyword evidence="6" id="KW-0482">Metalloprotease</keyword>
<dbReference type="Proteomes" id="UP001177023">
    <property type="component" value="Unassembled WGS sequence"/>
</dbReference>
<evidence type="ECO:0000259" key="7">
    <source>
        <dbReference type="PROSITE" id="PS50249"/>
    </source>
</evidence>
<evidence type="ECO:0000256" key="5">
    <source>
        <dbReference type="ARBA" id="ARBA00022942"/>
    </source>
</evidence>
<dbReference type="SUPFAM" id="SSF102712">
    <property type="entry name" value="JAB1/MPN domain"/>
    <property type="match status" value="1"/>
</dbReference>
<dbReference type="InterPro" id="IPR050242">
    <property type="entry name" value="JAMM_MPN+_peptidase_M67A"/>
</dbReference>
<dbReference type="Gene3D" id="3.40.140.10">
    <property type="entry name" value="Cytidine Deaminase, domain 2"/>
    <property type="match status" value="1"/>
</dbReference>
<keyword evidence="1" id="KW-0645">Protease</keyword>
<organism evidence="9 10">
    <name type="scientific">Mesorhabditis spiculigera</name>
    <dbReference type="NCBI Taxonomy" id="96644"/>
    <lineage>
        <taxon>Eukaryota</taxon>
        <taxon>Metazoa</taxon>
        <taxon>Ecdysozoa</taxon>
        <taxon>Nematoda</taxon>
        <taxon>Chromadorea</taxon>
        <taxon>Rhabditida</taxon>
        <taxon>Rhabditina</taxon>
        <taxon>Rhabditomorpha</taxon>
        <taxon>Rhabditoidea</taxon>
        <taxon>Rhabditidae</taxon>
        <taxon>Mesorhabditinae</taxon>
        <taxon>Mesorhabditis</taxon>
    </lineage>
</organism>
<keyword evidence="5" id="KW-0647">Proteasome</keyword>
<dbReference type="GO" id="GO:0000502">
    <property type="term" value="C:proteasome complex"/>
    <property type="evidence" value="ECO:0007669"/>
    <property type="project" value="UniProtKB-KW"/>
</dbReference>
<dbReference type="EMBL" id="CATQJA010002621">
    <property type="protein sequence ID" value="CAJ0573613.1"/>
    <property type="molecule type" value="Genomic_DNA"/>
</dbReference>
<dbReference type="FunFam" id="3.40.140.10:FF:000026">
    <property type="entry name" value="26S proteasome non-ATPase regulatory subunit 14"/>
    <property type="match status" value="1"/>
</dbReference>
<sequence>MMEALLRQLMMQAMSSHQPAVNKLDHPDTAETVNISSLPLLKMLKHARSGVPLEVMGLLLGTFVDDFTVNVVDVFAMPQSGTSVSVESVDPIYQAHMLEKLKQTGRDELVVGWYHSHPGFGCWLSDVDQQTQKSFEALHHRAIAIVVDPIQSVKGKVLLEAFRLVDLMHLNPKSLAPTGEARQTTSNLGYVDEEAAMSRKRESKKYYNLVVNYRTTEKERKMLSCLDRHSWVDGLRIGGYRKRCNANTDTLEEMTKMAGHFGKDVIEMGPSRKKKEKDEKERKKYGKLNAKQRLEMTSTKMMEDNIVQEMASVLNTSAFH</sequence>
<evidence type="ECO:0000313" key="8">
    <source>
        <dbReference type="EMBL" id="CAJ0561387.1"/>
    </source>
</evidence>